<keyword evidence="2" id="KW-1133">Transmembrane helix</keyword>
<dbReference type="Gramene" id="Pp3c24_8090V3.1">
    <property type="protein sequence ID" value="Pp3c24_8090V3.1"/>
    <property type="gene ID" value="Pp3c24_8090"/>
</dbReference>
<reference evidence="3 5" key="1">
    <citation type="journal article" date="2008" name="Science">
        <title>The Physcomitrella genome reveals evolutionary insights into the conquest of land by plants.</title>
        <authorList>
            <person name="Rensing S."/>
            <person name="Lang D."/>
            <person name="Zimmer A."/>
            <person name="Terry A."/>
            <person name="Salamov A."/>
            <person name="Shapiro H."/>
            <person name="Nishiyama T."/>
            <person name="Perroud P.-F."/>
            <person name="Lindquist E."/>
            <person name="Kamisugi Y."/>
            <person name="Tanahashi T."/>
            <person name="Sakakibara K."/>
            <person name="Fujita T."/>
            <person name="Oishi K."/>
            <person name="Shin-I T."/>
            <person name="Kuroki Y."/>
            <person name="Toyoda A."/>
            <person name="Suzuki Y."/>
            <person name="Hashimoto A."/>
            <person name="Yamaguchi K."/>
            <person name="Sugano A."/>
            <person name="Kohara Y."/>
            <person name="Fujiyama A."/>
            <person name="Anterola A."/>
            <person name="Aoki S."/>
            <person name="Ashton N."/>
            <person name="Barbazuk W.B."/>
            <person name="Barker E."/>
            <person name="Bennetzen J."/>
            <person name="Bezanilla M."/>
            <person name="Blankenship R."/>
            <person name="Cho S.H."/>
            <person name="Dutcher S."/>
            <person name="Estelle M."/>
            <person name="Fawcett J.A."/>
            <person name="Gundlach H."/>
            <person name="Hanada K."/>
            <person name="Heyl A."/>
            <person name="Hicks K.A."/>
            <person name="Hugh J."/>
            <person name="Lohr M."/>
            <person name="Mayer K."/>
            <person name="Melkozernov A."/>
            <person name="Murata T."/>
            <person name="Nelson D."/>
            <person name="Pils B."/>
            <person name="Prigge M."/>
            <person name="Reiss B."/>
            <person name="Renner T."/>
            <person name="Rombauts S."/>
            <person name="Rushton P."/>
            <person name="Sanderfoot A."/>
            <person name="Schween G."/>
            <person name="Shiu S.-H."/>
            <person name="Stueber K."/>
            <person name="Theodoulou F.L."/>
            <person name="Tu H."/>
            <person name="Van de Peer Y."/>
            <person name="Verrier P.J."/>
            <person name="Waters E."/>
            <person name="Wood A."/>
            <person name="Yang L."/>
            <person name="Cove D."/>
            <person name="Cuming A."/>
            <person name="Hasebe M."/>
            <person name="Lucas S."/>
            <person name="Mishler D.B."/>
            <person name="Reski R."/>
            <person name="Grigoriev I."/>
            <person name="Quatrano R.S."/>
            <person name="Boore J.L."/>
        </authorList>
    </citation>
    <scope>NUCLEOTIDE SEQUENCE [LARGE SCALE GENOMIC DNA]</scope>
    <source>
        <strain evidence="4 5">cv. Gransden 2004</strain>
    </source>
</reference>
<dbReference type="EnsemblPlants" id="Pp3c24_8090V3.1">
    <property type="protein sequence ID" value="Pp3c24_8090V3.1"/>
    <property type="gene ID" value="Pp3c24_8090"/>
</dbReference>
<dbReference type="Pfam" id="PF05212">
    <property type="entry name" value="DUF707"/>
    <property type="match status" value="1"/>
</dbReference>
<dbReference type="AlphaFoldDB" id="A0A2K1IG03"/>
<gene>
    <name evidence="4" type="primary">LOC112276510</name>
    <name evidence="3" type="ORF">PHYPA_028789</name>
</gene>
<accession>A0A2K1IG03</accession>
<dbReference type="Proteomes" id="UP000006727">
    <property type="component" value="Chromosome 24"/>
</dbReference>
<feature type="compositionally biased region" description="Polar residues" evidence="1">
    <location>
        <begin position="78"/>
        <end position="91"/>
    </location>
</feature>
<sequence>MDSILKSRKRLAFSRSVVVALCLGFIGGMVLQSITGMPPLLGDGRFVLDAAGSRSIQPVRRCDCVQNATHEIQPPSGVPSTGTGVQKLDQSSPPPCWRNETVELVPPSEGSTNQIGSQNCLRDESEYEWRAVKKLPQQFIHTNSDYHRRNYTKLPPQFSGDHFQVVLFHYDNTVDKWRQYDWFQRVLHIQSEGQGKWWFAKRFLHPDVVAPYEYIFIWDEDLNVKNCDPHKFIDVMRRNELQIAQPGLEGVSHWPVTRHVKHPQNETEIHLRTSMGKSNGQPCSNTNITAPPCAGYVEIMAPVIEHKVWRCVWHMIHNDLIGGWGLDFLLHVCVDGPPEKHIGIVDSQFVVHDDGRSIYAKAEGNQTANAANDYGKAVLRRNYWELEEYFKRWGAALSANNTKS</sequence>
<dbReference type="PaxDb" id="3218-PP1S73_156V6.1"/>
<keyword evidence="2" id="KW-0472">Membrane</keyword>
<name>A0A2K1IG03_PHYPA</name>
<evidence type="ECO:0000256" key="2">
    <source>
        <dbReference type="SAM" id="Phobius"/>
    </source>
</evidence>
<dbReference type="PANTHER" id="PTHR31210">
    <property type="entry name" value="OS06G0731900 PROTEIN"/>
    <property type="match status" value="1"/>
</dbReference>
<evidence type="ECO:0000313" key="5">
    <source>
        <dbReference type="Proteomes" id="UP000006727"/>
    </source>
</evidence>
<protein>
    <submittedName>
        <fullName evidence="3 4">Uncharacterized protein</fullName>
    </submittedName>
</protein>
<keyword evidence="2" id="KW-0812">Transmembrane</keyword>
<reference evidence="3 5" key="2">
    <citation type="journal article" date="2018" name="Plant J.">
        <title>The Physcomitrella patens chromosome-scale assembly reveals moss genome structure and evolution.</title>
        <authorList>
            <person name="Lang D."/>
            <person name="Ullrich K.K."/>
            <person name="Murat F."/>
            <person name="Fuchs J."/>
            <person name="Jenkins J."/>
            <person name="Haas F.B."/>
            <person name="Piednoel M."/>
            <person name="Gundlach H."/>
            <person name="Van Bel M."/>
            <person name="Meyberg R."/>
            <person name="Vives C."/>
            <person name="Morata J."/>
            <person name="Symeonidi A."/>
            <person name="Hiss M."/>
            <person name="Muchero W."/>
            <person name="Kamisugi Y."/>
            <person name="Saleh O."/>
            <person name="Blanc G."/>
            <person name="Decker E.L."/>
            <person name="van Gessel N."/>
            <person name="Grimwood J."/>
            <person name="Hayes R.D."/>
            <person name="Graham S.W."/>
            <person name="Gunter L.E."/>
            <person name="McDaniel S.F."/>
            <person name="Hoernstein S.N.W."/>
            <person name="Larsson A."/>
            <person name="Li F.W."/>
            <person name="Perroud P.F."/>
            <person name="Phillips J."/>
            <person name="Ranjan P."/>
            <person name="Rokshar D.S."/>
            <person name="Rothfels C.J."/>
            <person name="Schneider L."/>
            <person name="Shu S."/>
            <person name="Stevenson D.W."/>
            <person name="Thummler F."/>
            <person name="Tillich M."/>
            <person name="Villarreal Aguilar J.C."/>
            <person name="Widiez T."/>
            <person name="Wong G.K."/>
            <person name="Wymore A."/>
            <person name="Zhang Y."/>
            <person name="Zimmer A.D."/>
            <person name="Quatrano R.S."/>
            <person name="Mayer K.F.X."/>
            <person name="Goodstein D."/>
            <person name="Casacuberta J.M."/>
            <person name="Vandepoele K."/>
            <person name="Reski R."/>
            <person name="Cuming A.C."/>
            <person name="Tuskan G.A."/>
            <person name="Maumus F."/>
            <person name="Salse J."/>
            <person name="Schmutz J."/>
            <person name="Rensing S.A."/>
        </authorList>
    </citation>
    <scope>NUCLEOTIDE SEQUENCE [LARGE SCALE GENOMIC DNA]</scope>
    <source>
        <strain evidence="4 5">cv. Gransden 2004</strain>
    </source>
</reference>
<dbReference type="PANTHER" id="PTHR31210:SF47">
    <property type="entry name" value="OS07G0564800 PROTEIN"/>
    <property type="match status" value="1"/>
</dbReference>
<evidence type="ECO:0000256" key="1">
    <source>
        <dbReference type="SAM" id="MobiDB-lite"/>
    </source>
</evidence>
<keyword evidence="5" id="KW-1185">Reference proteome</keyword>
<dbReference type="EMBL" id="ABEU02000024">
    <property type="protein sequence ID" value="PNR28197.1"/>
    <property type="molecule type" value="Genomic_DNA"/>
</dbReference>
<evidence type="ECO:0000313" key="4">
    <source>
        <dbReference type="EnsemblPlants" id="Pp3c24_8090V3.1"/>
    </source>
</evidence>
<reference evidence="4" key="3">
    <citation type="submission" date="2020-12" db="UniProtKB">
        <authorList>
            <consortium name="EnsemblPlants"/>
        </authorList>
    </citation>
    <scope>IDENTIFICATION</scope>
</reference>
<feature type="region of interest" description="Disordered" evidence="1">
    <location>
        <begin position="70"/>
        <end position="96"/>
    </location>
</feature>
<organism evidence="3">
    <name type="scientific">Physcomitrium patens</name>
    <name type="common">Spreading-leaved earth moss</name>
    <name type="synonym">Physcomitrella patens</name>
    <dbReference type="NCBI Taxonomy" id="3218"/>
    <lineage>
        <taxon>Eukaryota</taxon>
        <taxon>Viridiplantae</taxon>
        <taxon>Streptophyta</taxon>
        <taxon>Embryophyta</taxon>
        <taxon>Bryophyta</taxon>
        <taxon>Bryophytina</taxon>
        <taxon>Bryopsida</taxon>
        <taxon>Funariidae</taxon>
        <taxon>Funariales</taxon>
        <taxon>Funariaceae</taxon>
        <taxon>Physcomitrium</taxon>
    </lineage>
</organism>
<proteinExistence type="predicted"/>
<feature type="transmembrane region" description="Helical" evidence="2">
    <location>
        <begin position="12"/>
        <end position="31"/>
    </location>
</feature>
<evidence type="ECO:0000313" key="3">
    <source>
        <dbReference type="EMBL" id="PNR28197.1"/>
    </source>
</evidence>
<dbReference type="InterPro" id="IPR007877">
    <property type="entry name" value="DUF707"/>
</dbReference>